<protein>
    <recommendedName>
        <fullName evidence="4">PH (Pleckstrin Homology) domain-containing protein</fullName>
    </recommendedName>
</protein>
<keyword evidence="1" id="KW-0472">Membrane</keyword>
<keyword evidence="1" id="KW-0812">Transmembrane</keyword>
<reference evidence="2 3" key="1">
    <citation type="submission" date="2019-06" db="EMBL/GenBank/DDBJ databases">
        <title>Sequencing the genomes of 1000 actinobacteria strains.</title>
        <authorList>
            <person name="Klenk H.-P."/>
        </authorList>
    </citation>
    <scope>NUCLEOTIDE SEQUENCE [LARGE SCALE GENOMIC DNA]</scope>
    <source>
        <strain evidence="2 3">DSM 21776</strain>
    </source>
</reference>
<dbReference type="OrthoDB" id="4863648at2"/>
<feature type="transmembrane region" description="Helical" evidence="1">
    <location>
        <begin position="21"/>
        <end position="42"/>
    </location>
</feature>
<dbReference type="Proteomes" id="UP000320085">
    <property type="component" value="Unassembled WGS sequence"/>
</dbReference>
<evidence type="ECO:0000256" key="1">
    <source>
        <dbReference type="SAM" id="Phobius"/>
    </source>
</evidence>
<evidence type="ECO:0008006" key="4">
    <source>
        <dbReference type="Google" id="ProtNLM"/>
    </source>
</evidence>
<accession>A0A543PSJ0</accession>
<gene>
    <name evidence="2" type="ORF">FHX52_0121</name>
</gene>
<keyword evidence="1" id="KW-1133">Transmembrane helix</keyword>
<feature type="transmembrane region" description="Helical" evidence="1">
    <location>
        <begin position="48"/>
        <end position="66"/>
    </location>
</feature>
<organism evidence="2 3">
    <name type="scientific">Humibacillus xanthopallidus</name>
    <dbReference type="NCBI Taxonomy" id="412689"/>
    <lineage>
        <taxon>Bacteria</taxon>
        <taxon>Bacillati</taxon>
        <taxon>Actinomycetota</taxon>
        <taxon>Actinomycetes</taxon>
        <taxon>Micrococcales</taxon>
        <taxon>Intrasporangiaceae</taxon>
        <taxon>Humibacillus</taxon>
    </lineage>
</organism>
<dbReference type="AlphaFoldDB" id="A0A543PSJ0"/>
<evidence type="ECO:0000313" key="2">
    <source>
        <dbReference type="EMBL" id="TQN47031.1"/>
    </source>
</evidence>
<proteinExistence type="predicted"/>
<name>A0A543PSJ0_9MICO</name>
<dbReference type="RefSeq" id="WP_141819012.1">
    <property type="nucleotide sequence ID" value="NZ_BAAAQC010000012.1"/>
</dbReference>
<dbReference type="EMBL" id="VFQF01000001">
    <property type="protein sequence ID" value="TQN47031.1"/>
    <property type="molecule type" value="Genomic_DNA"/>
</dbReference>
<evidence type="ECO:0000313" key="3">
    <source>
        <dbReference type="Proteomes" id="UP000320085"/>
    </source>
</evidence>
<comment type="caution">
    <text evidence="2">The sequence shown here is derived from an EMBL/GenBank/DDBJ whole genome shotgun (WGS) entry which is preliminary data.</text>
</comment>
<sequence length="157" mass="17356">MAGRHEGGADDTLRAPAVHRAVAAGANPVIAYLVARLLLRLVPALPTLPTYAVCLLLGVVVGWRAWTARIDLGTRSMLVHNTLATTRVERRVVKRIAESGRVEWRPGTERAMRLPAEALHGPWWTLRTGRTAYALNREQARSWLRTMPHDVAQGEGD</sequence>